<evidence type="ECO:0000256" key="1">
    <source>
        <dbReference type="SAM" id="SignalP"/>
    </source>
</evidence>
<reference evidence="2 3" key="1">
    <citation type="journal article" date="2024" name="Commun. Biol.">
        <title>Comparative genomic analysis of thermophilic fungi reveals convergent evolutionary adaptations and gene losses.</title>
        <authorList>
            <person name="Steindorff A.S."/>
            <person name="Aguilar-Pontes M.V."/>
            <person name="Robinson A.J."/>
            <person name="Andreopoulos B."/>
            <person name="LaButti K."/>
            <person name="Kuo A."/>
            <person name="Mondo S."/>
            <person name="Riley R."/>
            <person name="Otillar R."/>
            <person name="Haridas S."/>
            <person name="Lipzen A."/>
            <person name="Grimwood J."/>
            <person name="Schmutz J."/>
            <person name="Clum A."/>
            <person name="Reid I.D."/>
            <person name="Moisan M.C."/>
            <person name="Butler G."/>
            <person name="Nguyen T.T.M."/>
            <person name="Dewar K."/>
            <person name="Conant G."/>
            <person name="Drula E."/>
            <person name="Henrissat B."/>
            <person name="Hansel C."/>
            <person name="Singer S."/>
            <person name="Hutchinson M.I."/>
            <person name="de Vries R.P."/>
            <person name="Natvig D.O."/>
            <person name="Powell A.J."/>
            <person name="Tsang A."/>
            <person name="Grigoriev I.V."/>
        </authorList>
    </citation>
    <scope>NUCLEOTIDE SEQUENCE [LARGE SCALE GENOMIC DNA]</scope>
    <source>
        <strain evidence="2 3">ATCC 24622</strain>
    </source>
</reference>
<sequence length="194" mass="22066">MQLSKLLLSLPLAGALPTHPTTSDAALDKRLWFKNLKANAQFNFEPFLLQNIRLGCHRQSADELYSCKLKFYWHDPNSVRQNNVTSCTCSSEWVWDGVTSANGENNNYTTEYVTCLNAPPSYFAMKFDSFDSAQNFTLDLAHRYKDSENFTAPYIYPTTFAMPTLRPWVIERSETTLELFEPGPIKAEVVGVSD</sequence>
<keyword evidence="1" id="KW-0732">Signal</keyword>
<organism evidence="2 3">
    <name type="scientific">Phialemonium thermophilum</name>
    <dbReference type="NCBI Taxonomy" id="223376"/>
    <lineage>
        <taxon>Eukaryota</taxon>
        <taxon>Fungi</taxon>
        <taxon>Dikarya</taxon>
        <taxon>Ascomycota</taxon>
        <taxon>Pezizomycotina</taxon>
        <taxon>Sordariomycetes</taxon>
        <taxon>Sordariomycetidae</taxon>
        <taxon>Cephalothecales</taxon>
        <taxon>Cephalothecaceae</taxon>
        <taxon>Phialemonium</taxon>
    </lineage>
</organism>
<feature type="chain" id="PRO_5046774160" evidence="1">
    <location>
        <begin position="16"/>
        <end position="194"/>
    </location>
</feature>
<evidence type="ECO:0000313" key="2">
    <source>
        <dbReference type="EMBL" id="KAL1868241.1"/>
    </source>
</evidence>
<accession>A0ABR3WXS2</accession>
<dbReference type="EMBL" id="JAZHXJ010000221">
    <property type="protein sequence ID" value="KAL1868241.1"/>
    <property type="molecule type" value="Genomic_DNA"/>
</dbReference>
<name>A0ABR3WXS2_9PEZI</name>
<protein>
    <submittedName>
        <fullName evidence="2">Uncharacterized protein</fullName>
    </submittedName>
</protein>
<gene>
    <name evidence="2" type="ORF">VTK73DRAFT_3768</name>
</gene>
<proteinExistence type="predicted"/>
<keyword evidence="3" id="KW-1185">Reference proteome</keyword>
<comment type="caution">
    <text evidence="2">The sequence shown here is derived from an EMBL/GenBank/DDBJ whole genome shotgun (WGS) entry which is preliminary data.</text>
</comment>
<evidence type="ECO:0000313" key="3">
    <source>
        <dbReference type="Proteomes" id="UP001586593"/>
    </source>
</evidence>
<feature type="signal peptide" evidence="1">
    <location>
        <begin position="1"/>
        <end position="15"/>
    </location>
</feature>
<dbReference type="Proteomes" id="UP001586593">
    <property type="component" value="Unassembled WGS sequence"/>
</dbReference>